<dbReference type="InterPro" id="IPR014729">
    <property type="entry name" value="Rossmann-like_a/b/a_fold"/>
</dbReference>
<dbReference type="PANTHER" id="PTHR46268">
    <property type="entry name" value="STRESS RESPONSE PROTEIN NHAX"/>
    <property type="match status" value="1"/>
</dbReference>
<dbReference type="SUPFAM" id="SSF52402">
    <property type="entry name" value="Adenine nucleotide alpha hydrolases-like"/>
    <property type="match status" value="1"/>
</dbReference>
<dbReference type="Proteomes" id="UP000286701">
    <property type="component" value="Unassembled WGS sequence"/>
</dbReference>
<dbReference type="EMBL" id="SBIW01000003">
    <property type="protein sequence ID" value="RWY54333.1"/>
    <property type="molecule type" value="Genomic_DNA"/>
</dbReference>
<accession>A0A444MRW3</accession>
<sequence>MEFKRILIAIDNTPSAEKVAINGLQLARQYQAEIALVSIVDGSIMENHDGATPRELEDMAEGSFNTSQQQVIDQVFKNYPVKTFVEQGDPAKVIVMVAENWNADIIVMGTHGRKGIAHLLMGSVAEDVLRHSKKALVIIPIFQS</sequence>
<dbReference type="InterPro" id="IPR006015">
    <property type="entry name" value="Universal_stress_UspA"/>
</dbReference>
<dbReference type="OrthoDB" id="9788959at2"/>
<dbReference type="Gene3D" id="3.40.50.620">
    <property type="entry name" value="HUPs"/>
    <property type="match status" value="1"/>
</dbReference>
<comment type="caution">
    <text evidence="4">The sequence shown here is derived from an EMBL/GenBank/DDBJ whole genome shotgun (WGS) entry which is preliminary data.</text>
</comment>
<protein>
    <recommendedName>
        <fullName evidence="2">Universal stress protein</fullName>
    </recommendedName>
</protein>
<keyword evidence="2" id="KW-0963">Cytoplasm</keyword>
<dbReference type="InterPro" id="IPR006016">
    <property type="entry name" value="UspA"/>
</dbReference>
<name>A0A444MRW3_9SPHI</name>
<dbReference type="RefSeq" id="WP_128533768.1">
    <property type="nucleotide sequence ID" value="NZ_SBIW01000003.1"/>
</dbReference>
<comment type="similarity">
    <text evidence="1 2">Belongs to the universal stress protein A family.</text>
</comment>
<dbReference type="PIRSF" id="PIRSF006276">
    <property type="entry name" value="UspA"/>
    <property type="match status" value="1"/>
</dbReference>
<reference evidence="4 5" key="1">
    <citation type="submission" date="2019-01" db="EMBL/GenBank/DDBJ databases">
        <title>Mucilaginibacter antarcticum sp. nov., isolated from antarctic soil.</title>
        <authorList>
            <person name="Yan Y.-Q."/>
            <person name="Du Z.-J."/>
        </authorList>
    </citation>
    <scope>NUCLEOTIDE SEQUENCE [LARGE SCALE GENOMIC DNA]</scope>
    <source>
        <strain evidence="4 5">F01003</strain>
    </source>
</reference>
<dbReference type="GO" id="GO:0005737">
    <property type="term" value="C:cytoplasm"/>
    <property type="evidence" value="ECO:0007669"/>
    <property type="project" value="UniProtKB-SubCell"/>
</dbReference>
<feature type="domain" description="UspA" evidence="3">
    <location>
        <begin position="3"/>
        <end position="140"/>
    </location>
</feature>
<proteinExistence type="inferred from homology"/>
<evidence type="ECO:0000313" key="5">
    <source>
        <dbReference type="Proteomes" id="UP000286701"/>
    </source>
</evidence>
<evidence type="ECO:0000259" key="3">
    <source>
        <dbReference type="Pfam" id="PF00582"/>
    </source>
</evidence>
<keyword evidence="5" id="KW-1185">Reference proteome</keyword>
<dbReference type="PRINTS" id="PR01438">
    <property type="entry name" value="UNVRSLSTRESS"/>
</dbReference>
<comment type="subcellular location">
    <subcellularLocation>
        <location evidence="2">Cytoplasm</location>
    </subcellularLocation>
</comment>
<evidence type="ECO:0000256" key="2">
    <source>
        <dbReference type="PIRNR" id="PIRNR006276"/>
    </source>
</evidence>
<dbReference type="AlphaFoldDB" id="A0A444MRW3"/>
<dbReference type="PANTHER" id="PTHR46268:SF15">
    <property type="entry name" value="UNIVERSAL STRESS PROTEIN HP_0031"/>
    <property type="match status" value="1"/>
</dbReference>
<evidence type="ECO:0000313" key="4">
    <source>
        <dbReference type="EMBL" id="RWY54333.1"/>
    </source>
</evidence>
<dbReference type="Pfam" id="PF00582">
    <property type="entry name" value="Usp"/>
    <property type="match status" value="1"/>
</dbReference>
<organism evidence="4 5">
    <name type="scientific">Mucilaginibacter gilvus</name>
    <dbReference type="NCBI Taxonomy" id="2305909"/>
    <lineage>
        <taxon>Bacteria</taxon>
        <taxon>Pseudomonadati</taxon>
        <taxon>Bacteroidota</taxon>
        <taxon>Sphingobacteriia</taxon>
        <taxon>Sphingobacteriales</taxon>
        <taxon>Sphingobacteriaceae</taxon>
        <taxon>Mucilaginibacter</taxon>
    </lineage>
</organism>
<gene>
    <name evidence="4" type="ORF">EPL05_09870</name>
</gene>
<evidence type="ECO:0000256" key="1">
    <source>
        <dbReference type="ARBA" id="ARBA00008791"/>
    </source>
</evidence>
<dbReference type="CDD" id="cd00293">
    <property type="entry name" value="USP-like"/>
    <property type="match status" value="1"/>
</dbReference>